<gene>
    <name evidence="1" type="ORF">IEQ34_014603</name>
</gene>
<reference evidence="1 2" key="1">
    <citation type="journal article" date="2021" name="Hortic Res">
        <title>Chromosome-scale assembly of the Dendrobium chrysotoxum genome enhances the understanding of orchid evolution.</title>
        <authorList>
            <person name="Zhang Y."/>
            <person name="Zhang G.Q."/>
            <person name="Zhang D."/>
            <person name="Liu X.D."/>
            <person name="Xu X.Y."/>
            <person name="Sun W.H."/>
            <person name="Yu X."/>
            <person name="Zhu X."/>
            <person name="Wang Z.W."/>
            <person name="Zhao X."/>
            <person name="Zhong W.Y."/>
            <person name="Chen H."/>
            <person name="Yin W.L."/>
            <person name="Huang T."/>
            <person name="Niu S.C."/>
            <person name="Liu Z.J."/>
        </authorList>
    </citation>
    <scope>NUCLEOTIDE SEQUENCE [LARGE SCALE GENOMIC DNA]</scope>
    <source>
        <strain evidence="1">Lindl</strain>
    </source>
</reference>
<name>A0AAV7GKQ7_DENCH</name>
<dbReference type="AlphaFoldDB" id="A0AAV7GKQ7"/>
<evidence type="ECO:0000313" key="2">
    <source>
        <dbReference type="Proteomes" id="UP000775213"/>
    </source>
</evidence>
<organism evidence="1 2">
    <name type="scientific">Dendrobium chrysotoxum</name>
    <name type="common">Orchid</name>
    <dbReference type="NCBI Taxonomy" id="161865"/>
    <lineage>
        <taxon>Eukaryota</taxon>
        <taxon>Viridiplantae</taxon>
        <taxon>Streptophyta</taxon>
        <taxon>Embryophyta</taxon>
        <taxon>Tracheophyta</taxon>
        <taxon>Spermatophyta</taxon>
        <taxon>Magnoliopsida</taxon>
        <taxon>Liliopsida</taxon>
        <taxon>Asparagales</taxon>
        <taxon>Orchidaceae</taxon>
        <taxon>Epidendroideae</taxon>
        <taxon>Malaxideae</taxon>
        <taxon>Dendrobiinae</taxon>
        <taxon>Dendrobium</taxon>
    </lineage>
</organism>
<keyword evidence="2" id="KW-1185">Reference proteome</keyword>
<protein>
    <submittedName>
        <fullName evidence="1">Uncharacterized protein</fullName>
    </submittedName>
</protein>
<comment type="caution">
    <text evidence="1">The sequence shown here is derived from an EMBL/GenBank/DDBJ whole genome shotgun (WGS) entry which is preliminary data.</text>
</comment>
<accession>A0AAV7GKQ7</accession>
<evidence type="ECO:0000313" key="1">
    <source>
        <dbReference type="EMBL" id="KAH0456696.1"/>
    </source>
</evidence>
<proteinExistence type="predicted"/>
<dbReference type="EMBL" id="JAGFBR010000013">
    <property type="protein sequence ID" value="KAH0456696.1"/>
    <property type="molecule type" value="Genomic_DNA"/>
</dbReference>
<sequence length="59" mass="7034">MVRLAFVFIFFIPFYRSEFLNHQILGIVAILCYPSSMQFYVILPYKFYVYLVAFAVLPL</sequence>
<dbReference type="Proteomes" id="UP000775213">
    <property type="component" value="Unassembled WGS sequence"/>
</dbReference>